<feature type="domain" description="Endonuclease/exonuclease/phosphatase" evidence="2">
    <location>
        <begin position="33"/>
        <end position="263"/>
    </location>
</feature>
<keyword evidence="3" id="KW-0378">Hydrolase</keyword>
<keyword evidence="4" id="KW-1185">Reference proteome</keyword>
<dbReference type="PANTHER" id="PTHR14859:SF15">
    <property type="entry name" value="ENDONUCLEASE_EXONUCLEASE_PHOSPHATASE DOMAIN-CONTAINING PROTEIN"/>
    <property type="match status" value="1"/>
</dbReference>
<organism evidence="3 4">
    <name type="scientific">Lysobacter silvisoli</name>
    <dbReference type="NCBI Taxonomy" id="2293254"/>
    <lineage>
        <taxon>Bacteria</taxon>
        <taxon>Pseudomonadati</taxon>
        <taxon>Pseudomonadota</taxon>
        <taxon>Gammaproteobacteria</taxon>
        <taxon>Lysobacterales</taxon>
        <taxon>Lysobacteraceae</taxon>
        <taxon>Lysobacter</taxon>
    </lineage>
</organism>
<gene>
    <name evidence="3" type="ORF">DX914_03700</name>
</gene>
<keyword evidence="3" id="KW-0540">Nuclease</keyword>
<comment type="caution">
    <text evidence="3">The sequence shown here is derived from an EMBL/GenBank/DDBJ whole genome shotgun (WGS) entry which is preliminary data.</text>
</comment>
<evidence type="ECO:0000313" key="3">
    <source>
        <dbReference type="EMBL" id="RDZ28261.1"/>
    </source>
</evidence>
<reference evidence="3 4" key="1">
    <citation type="submission" date="2018-08" db="EMBL/GenBank/DDBJ databases">
        <title>Lysobacter sp. zong2l5, whole genome shotgun sequence.</title>
        <authorList>
            <person name="Zhang X."/>
            <person name="Feng G."/>
            <person name="Zhu H."/>
        </authorList>
    </citation>
    <scope>NUCLEOTIDE SEQUENCE [LARGE SCALE GENOMIC DNA]</scope>
    <source>
        <strain evidence="4">zong2l5</strain>
    </source>
</reference>
<keyword evidence="1" id="KW-0732">Signal</keyword>
<dbReference type="AlphaFoldDB" id="A0A371K2V7"/>
<dbReference type="InterPro" id="IPR036691">
    <property type="entry name" value="Endo/exonu/phosph_ase_sf"/>
</dbReference>
<name>A0A371K2V7_9GAMM</name>
<dbReference type="InterPro" id="IPR051916">
    <property type="entry name" value="GPI-anchor_lipid_remodeler"/>
</dbReference>
<dbReference type="SUPFAM" id="SSF56219">
    <property type="entry name" value="DNase I-like"/>
    <property type="match status" value="1"/>
</dbReference>
<dbReference type="GO" id="GO:0016020">
    <property type="term" value="C:membrane"/>
    <property type="evidence" value="ECO:0007669"/>
    <property type="project" value="GOC"/>
</dbReference>
<dbReference type="OrthoDB" id="9793162at2"/>
<dbReference type="GO" id="GO:0004527">
    <property type="term" value="F:exonuclease activity"/>
    <property type="evidence" value="ECO:0007669"/>
    <property type="project" value="UniProtKB-KW"/>
</dbReference>
<dbReference type="PANTHER" id="PTHR14859">
    <property type="entry name" value="CALCOFLUOR WHITE HYPERSENSITIVE PROTEIN PRECURSOR"/>
    <property type="match status" value="1"/>
</dbReference>
<keyword evidence="3" id="KW-0269">Exonuclease</keyword>
<dbReference type="EMBL" id="QTSU01000001">
    <property type="protein sequence ID" value="RDZ28261.1"/>
    <property type="molecule type" value="Genomic_DNA"/>
</dbReference>
<evidence type="ECO:0000313" key="4">
    <source>
        <dbReference type="Proteomes" id="UP000264492"/>
    </source>
</evidence>
<dbReference type="Gene3D" id="3.60.10.10">
    <property type="entry name" value="Endonuclease/exonuclease/phosphatase"/>
    <property type="match status" value="1"/>
</dbReference>
<dbReference type="Pfam" id="PF03372">
    <property type="entry name" value="Exo_endo_phos"/>
    <property type="match status" value="1"/>
</dbReference>
<dbReference type="RefSeq" id="WP_115857703.1">
    <property type="nucleotide sequence ID" value="NZ_QTSU01000001.1"/>
</dbReference>
<feature type="chain" id="PRO_5016943399" evidence="1">
    <location>
        <begin position="25"/>
        <end position="282"/>
    </location>
</feature>
<keyword evidence="3" id="KW-0255">Endonuclease</keyword>
<proteinExistence type="predicted"/>
<evidence type="ECO:0000256" key="1">
    <source>
        <dbReference type="SAM" id="SignalP"/>
    </source>
</evidence>
<evidence type="ECO:0000259" key="2">
    <source>
        <dbReference type="Pfam" id="PF03372"/>
    </source>
</evidence>
<accession>A0A371K2V7</accession>
<feature type="signal peptide" evidence="1">
    <location>
        <begin position="1"/>
        <end position="24"/>
    </location>
</feature>
<dbReference type="Proteomes" id="UP000264492">
    <property type="component" value="Unassembled WGS sequence"/>
</dbReference>
<dbReference type="InterPro" id="IPR005135">
    <property type="entry name" value="Endo/exonuclease/phosphatase"/>
</dbReference>
<protein>
    <submittedName>
        <fullName evidence="3">Endonuclease/exonuclease/phosphatase family protein</fullName>
    </submittedName>
</protein>
<sequence length="282" mass="31656">MLRRSLAALFLAVAAGWAAPVAQAADGEVTVVSLNLWHDKSDWPARKRQIVTELRRLKPDVIALQEVLQHETLPNQAQQLADALGYRAYFSSVDAADAPRRYGNAILSRRPMLALDWAPLQPADDYRTVAHARIAIGQRAVDVYATHLHYKPEGGDIRRRQVTDLLARIDANQDGTPTLIVGDFNAGEHAPEFAGLAARYRNAYGARHPGIADDAREHSTLNLKQYAPLRIDHIWFDPRAFAVVDARRLFDRPDADGVWASDHYGMQARLRLLPRNQDQRPR</sequence>
<dbReference type="GO" id="GO:0006506">
    <property type="term" value="P:GPI anchor biosynthetic process"/>
    <property type="evidence" value="ECO:0007669"/>
    <property type="project" value="TreeGrafter"/>
</dbReference>
<dbReference type="GO" id="GO:0004519">
    <property type="term" value="F:endonuclease activity"/>
    <property type="evidence" value="ECO:0007669"/>
    <property type="project" value="UniProtKB-KW"/>
</dbReference>